<evidence type="ECO:0000259" key="9">
    <source>
        <dbReference type="Pfam" id="PF00117"/>
    </source>
</evidence>
<dbReference type="FunFam" id="3.40.50.880:FF:000047">
    <property type="entry name" value="GMP synthase [glutamine-hydrolyzing] subunit A"/>
    <property type="match status" value="1"/>
</dbReference>
<dbReference type="EC" id="6.3.5.2" evidence="8"/>
<evidence type="ECO:0000256" key="2">
    <source>
        <dbReference type="ARBA" id="ARBA00022598"/>
    </source>
</evidence>
<feature type="active site" evidence="8">
    <location>
        <position position="166"/>
    </location>
</feature>
<evidence type="ECO:0000256" key="4">
    <source>
        <dbReference type="ARBA" id="ARBA00022749"/>
    </source>
</evidence>
<dbReference type="InterPro" id="IPR017926">
    <property type="entry name" value="GATASE"/>
</dbReference>
<keyword evidence="7 8" id="KW-0315">Glutamine amidotransferase</keyword>
<dbReference type="PANTHER" id="PTHR11922:SF2">
    <property type="entry name" value="GMP SYNTHASE [GLUTAMINE-HYDROLYZING]"/>
    <property type="match status" value="1"/>
</dbReference>
<dbReference type="InterPro" id="IPR023686">
    <property type="entry name" value="GMP_synthase_A"/>
</dbReference>
<dbReference type="HAMAP" id="MF_01510">
    <property type="entry name" value="GMP_synthase_A"/>
    <property type="match status" value="1"/>
</dbReference>
<comment type="pathway">
    <text evidence="8">Purine metabolism; GMP biosynthesis; GMP from XMP (L-Gln route): step 1/1.</text>
</comment>
<keyword evidence="4 8" id="KW-0332">GMP biosynthesis</keyword>
<dbReference type="PANTHER" id="PTHR11922">
    <property type="entry name" value="GMP SYNTHASE-RELATED"/>
    <property type="match status" value="1"/>
</dbReference>
<keyword evidence="10" id="KW-0808">Transferase</keyword>
<dbReference type="PATRIC" id="fig|523844.20.peg.2199"/>
<feature type="active site" description="Nucleophile" evidence="8">
    <location>
        <position position="79"/>
    </location>
</feature>
<dbReference type="GeneID" id="41602854"/>
<evidence type="ECO:0000313" key="11">
    <source>
        <dbReference type="Proteomes" id="UP000066529"/>
    </source>
</evidence>
<protein>
    <recommendedName>
        <fullName evidence="8">GMP synthase [glutamine-hydrolyzing] subunit A</fullName>
        <ecNumber evidence="8">6.3.5.2</ecNumber>
    </recommendedName>
    <alternativeName>
        <fullName evidence="8">Glutamine amidotransferase</fullName>
    </alternativeName>
</protein>
<keyword evidence="6 8" id="KW-0067">ATP-binding</keyword>
<dbReference type="NCBIfam" id="TIGR00888">
    <property type="entry name" value="guaA_Nterm"/>
    <property type="match status" value="1"/>
</dbReference>
<feature type="active site" evidence="8">
    <location>
        <position position="168"/>
    </location>
</feature>
<dbReference type="RefSeq" id="WP_048167549.1">
    <property type="nucleotide sequence ID" value="NZ_CP009501.1"/>
</dbReference>
<dbReference type="STRING" id="523844.MSTHT_1779"/>
<dbReference type="KEGG" id="mthr:MSTHT_1779"/>
<dbReference type="Proteomes" id="UP000066529">
    <property type="component" value="Chromosome"/>
</dbReference>
<dbReference type="InterPro" id="IPR029062">
    <property type="entry name" value="Class_I_gatase-like"/>
</dbReference>
<dbReference type="PRINTS" id="PR00097">
    <property type="entry name" value="ANTSNTHASEII"/>
</dbReference>
<gene>
    <name evidence="8" type="primary">guaAA</name>
    <name evidence="10" type="ORF">MSTHT_1779</name>
</gene>
<dbReference type="OrthoDB" id="10772at2157"/>
<keyword evidence="3 8" id="KW-0547">Nucleotide-binding</keyword>
<dbReference type="Gene3D" id="3.40.50.880">
    <property type="match status" value="1"/>
</dbReference>
<evidence type="ECO:0000313" key="10">
    <source>
        <dbReference type="EMBL" id="AKB13537.1"/>
    </source>
</evidence>
<comment type="subunit">
    <text evidence="8">Heterodimer composed of a glutamine amidotransferase subunit (A) and a GMP-binding subunit (B).</text>
</comment>
<dbReference type="Pfam" id="PF00117">
    <property type="entry name" value="GATase"/>
    <property type="match status" value="1"/>
</dbReference>
<evidence type="ECO:0000256" key="3">
    <source>
        <dbReference type="ARBA" id="ARBA00022741"/>
    </source>
</evidence>
<dbReference type="GO" id="GO:0005829">
    <property type="term" value="C:cytosol"/>
    <property type="evidence" value="ECO:0007669"/>
    <property type="project" value="TreeGrafter"/>
</dbReference>
<name>A0A0E3KPY3_METTT</name>
<comment type="catalytic activity">
    <reaction evidence="8">
        <text>XMP + L-glutamine + ATP + H2O = GMP + L-glutamate + AMP + diphosphate + 2 H(+)</text>
        <dbReference type="Rhea" id="RHEA:11680"/>
        <dbReference type="ChEBI" id="CHEBI:15377"/>
        <dbReference type="ChEBI" id="CHEBI:15378"/>
        <dbReference type="ChEBI" id="CHEBI:29985"/>
        <dbReference type="ChEBI" id="CHEBI:30616"/>
        <dbReference type="ChEBI" id="CHEBI:33019"/>
        <dbReference type="ChEBI" id="CHEBI:57464"/>
        <dbReference type="ChEBI" id="CHEBI:58115"/>
        <dbReference type="ChEBI" id="CHEBI:58359"/>
        <dbReference type="ChEBI" id="CHEBI:456215"/>
        <dbReference type="EC" id="6.3.5.2"/>
    </reaction>
</comment>
<keyword evidence="5 8" id="KW-0658">Purine biosynthesis</keyword>
<keyword evidence="2 8" id="KW-0436">Ligase</keyword>
<dbReference type="EMBL" id="CP009501">
    <property type="protein sequence ID" value="AKB13537.1"/>
    <property type="molecule type" value="Genomic_DNA"/>
</dbReference>
<dbReference type="AlphaFoldDB" id="A0A0E3KPY3"/>
<dbReference type="CDD" id="cd01742">
    <property type="entry name" value="GATase1_GMP_Synthase"/>
    <property type="match status" value="1"/>
</dbReference>
<dbReference type="GO" id="GO:0005524">
    <property type="term" value="F:ATP binding"/>
    <property type="evidence" value="ECO:0007669"/>
    <property type="project" value="UniProtKB-KW"/>
</dbReference>
<feature type="domain" description="Glutamine amidotransferase" evidence="9">
    <location>
        <begin position="7"/>
        <end position="183"/>
    </location>
</feature>
<proteinExistence type="inferred from homology"/>
<dbReference type="PROSITE" id="PS51273">
    <property type="entry name" value="GATASE_TYPE_1"/>
    <property type="match status" value="1"/>
</dbReference>
<evidence type="ECO:0000256" key="6">
    <source>
        <dbReference type="ARBA" id="ARBA00022840"/>
    </source>
</evidence>
<reference evidence="10 11" key="1">
    <citation type="submission" date="2014-07" db="EMBL/GenBank/DDBJ databases">
        <title>Methanogenic archaea and the global carbon cycle.</title>
        <authorList>
            <person name="Henriksen J.R."/>
            <person name="Luke J."/>
            <person name="Reinhart S."/>
            <person name="Benedict M.N."/>
            <person name="Youngblut N.D."/>
            <person name="Metcalf M.E."/>
            <person name="Whitaker R.J."/>
            <person name="Metcalf W.W."/>
        </authorList>
    </citation>
    <scope>NUCLEOTIDE SEQUENCE [LARGE SCALE GENOMIC DNA]</scope>
    <source>
        <strain evidence="11">ATCC 43570 / DSM 1825 / OCM 12 / VKM B-1830 / TM-1</strain>
    </source>
</reference>
<dbReference type="GO" id="GO:0016740">
    <property type="term" value="F:transferase activity"/>
    <property type="evidence" value="ECO:0007669"/>
    <property type="project" value="UniProtKB-KW"/>
</dbReference>
<dbReference type="UniPathway" id="UPA00189">
    <property type="reaction ID" value="UER00296"/>
</dbReference>
<sequence>MERLKILVVNNYGQFCHLIHRAVRDLGMNTKIIPNTMPIEDILAEEPDGLILSGGPEMDRVGLCFDYVREVDLPILGICLGHQAIALAYGGHVHAGNKGGYAEIEIEVLEEDDILRGLGPKTTVWASHADEVAILPEGFIHLARSEICEIEAMRHPTKPIYGVQWHPEVSHTEKGEELLINFLEVCEQY</sequence>
<dbReference type="NCBIfam" id="NF001975">
    <property type="entry name" value="PRK00758.1"/>
    <property type="match status" value="1"/>
</dbReference>
<evidence type="ECO:0000256" key="5">
    <source>
        <dbReference type="ARBA" id="ARBA00022755"/>
    </source>
</evidence>
<evidence type="ECO:0000256" key="7">
    <source>
        <dbReference type="ARBA" id="ARBA00022962"/>
    </source>
</evidence>
<comment type="function">
    <text evidence="1 8">Catalyzes the synthesis of GMP from XMP.</text>
</comment>
<dbReference type="PRINTS" id="PR00096">
    <property type="entry name" value="GATASE"/>
</dbReference>
<dbReference type="HOGENOM" id="CLU_014340_1_4_2"/>
<organism evidence="10 11">
    <name type="scientific">Methanosarcina thermophila (strain ATCC 43570 / DSM 1825 / OCM 12 / VKM B-1830 / TM-1)</name>
    <dbReference type="NCBI Taxonomy" id="523844"/>
    <lineage>
        <taxon>Archaea</taxon>
        <taxon>Methanobacteriati</taxon>
        <taxon>Methanobacteriota</taxon>
        <taxon>Stenosarchaea group</taxon>
        <taxon>Methanomicrobia</taxon>
        <taxon>Methanosarcinales</taxon>
        <taxon>Methanosarcinaceae</taxon>
        <taxon>Methanosarcina</taxon>
    </lineage>
</organism>
<evidence type="ECO:0000256" key="8">
    <source>
        <dbReference type="HAMAP-Rule" id="MF_01510"/>
    </source>
</evidence>
<dbReference type="GO" id="GO:0003921">
    <property type="term" value="F:GMP synthase activity"/>
    <property type="evidence" value="ECO:0007669"/>
    <property type="project" value="TreeGrafter"/>
</dbReference>
<evidence type="ECO:0000256" key="1">
    <source>
        <dbReference type="ARBA" id="ARBA00002332"/>
    </source>
</evidence>
<dbReference type="SUPFAM" id="SSF52317">
    <property type="entry name" value="Class I glutamine amidotransferase-like"/>
    <property type="match status" value="1"/>
</dbReference>
<dbReference type="InterPro" id="IPR004739">
    <property type="entry name" value="GMP_synth_GATase"/>
</dbReference>
<accession>A0A0E3KPY3</accession>